<evidence type="ECO:0008006" key="9">
    <source>
        <dbReference type="Google" id="ProtNLM"/>
    </source>
</evidence>
<comment type="subcellular location">
    <subcellularLocation>
        <location evidence="1">Mitochondrion</location>
    </subcellularLocation>
</comment>
<feature type="domain" description="DUF155" evidence="4">
    <location>
        <begin position="341"/>
        <end position="516"/>
    </location>
</feature>
<dbReference type="SUPFAM" id="SSF63411">
    <property type="entry name" value="LuxS/MPP-like metallohydrolase"/>
    <property type="match status" value="1"/>
</dbReference>
<dbReference type="EMBL" id="CAJOBA010001382">
    <property type="protein sequence ID" value="CAF3592702.1"/>
    <property type="molecule type" value="Genomic_DNA"/>
</dbReference>
<accession>A0A8S2H2I2</accession>
<dbReference type="InterPro" id="IPR007863">
    <property type="entry name" value="Peptidase_M16_C"/>
</dbReference>
<protein>
    <recommendedName>
        <fullName evidence="9">DUF155 domain-containing protein</fullName>
    </recommendedName>
</protein>
<evidence type="ECO:0000256" key="1">
    <source>
        <dbReference type="ARBA" id="ARBA00004173"/>
    </source>
</evidence>
<proteinExistence type="inferred from homology"/>
<dbReference type="InterPro" id="IPR051624">
    <property type="entry name" value="RMD1/Sad1-interacting"/>
</dbReference>
<keyword evidence="3" id="KW-0496">Mitochondrion</keyword>
<feature type="domain" description="Peptidase M16 C-terminal" evidence="5">
    <location>
        <begin position="2"/>
        <end position="126"/>
    </location>
</feature>
<dbReference type="GO" id="GO:0046872">
    <property type="term" value="F:metal ion binding"/>
    <property type="evidence" value="ECO:0007669"/>
    <property type="project" value="InterPro"/>
</dbReference>
<dbReference type="InterPro" id="IPR011249">
    <property type="entry name" value="Metalloenz_LuxS/M16"/>
</dbReference>
<evidence type="ECO:0000256" key="2">
    <source>
        <dbReference type="ARBA" id="ARBA00008306"/>
    </source>
</evidence>
<dbReference type="Gene3D" id="3.30.830.10">
    <property type="entry name" value="Metalloenzyme, LuxS/M16 peptidase-like"/>
    <property type="match status" value="1"/>
</dbReference>
<dbReference type="InterPro" id="IPR003734">
    <property type="entry name" value="DUF155"/>
</dbReference>
<name>A0A8S2H2I2_9BILA</name>
<dbReference type="GO" id="GO:0070131">
    <property type="term" value="P:positive regulation of mitochondrial translation"/>
    <property type="evidence" value="ECO:0007669"/>
    <property type="project" value="TreeGrafter"/>
</dbReference>
<evidence type="ECO:0000313" key="7">
    <source>
        <dbReference type="EMBL" id="CAF3592702.1"/>
    </source>
</evidence>
<comment type="similarity">
    <text evidence="2">Belongs to the RMD1/sif2 family.</text>
</comment>
<dbReference type="AlphaFoldDB" id="A0A8S2H2I2"/>
<comment type="caution">
    <text evidence="7">The sequence shown here is derived from an EMBL/GenBank/DDBJ whole genome shotgun (WGS) entry which is preliminary data.</text>
</comment>
<sequence length="574" mass="65478">FSGSEIRHRDDDIPLAHIAICTEGTGWADADTIPLMVASTIVGNWDRSMAGAGNVATKLGQYSQKYNLCHSYQAFNTCYTDTGLWGAYIVTDRFRVDDMMAALQDEWCRIATNATEIEVNRAKNLLKTNMLLMLDGSTPICEDIGRQLLCYGRRLPLHELDARINMLSRNLLGAIRVLLNRKFVVNSELLQTCDTIRTSLSFCYFSHSGSARLAMQSSTITTSLNNKSKTLSEYNLKPGSIIPLTVPKRVPKKHRISPELTTIQTNVDVLTTTENYRVIAYATADYYNLDDLKEKLLSLSSIYQFQLAPISDDIEDVLCLQNRLTDNESTLVTNNSSREAFIFDDGCIVYWNMTNDERKQIMNLVNEISENIYPESLIEDEKEEISFIEVTAPSALTKDLIRVTKHSSTENLLDKYAFSNALALSVKLGVWETLLDTNVEFIADLAEQLKRGQHPHIKAGLIQRKSGELYSLKHAVNLSHDFLDTPDFYWDNRRLEQLYLKTFNYLVISKRTKVLNERLNFSLEMISVIEGLQNEKKHVRLEWIIIILICCEVFFNVIDHLDFFGDSFIPKHKK</sequence>
<dbReference type="EMBL" id="CAJNOK010001382">
    <property type="protein sequence ID" value="CAF0808915.1"/>
    <property type="molecule type" value="Genomic_DNA"/>
</dbReference>
<dbReference type="PANTHER" id="PTHR16255">
    <property type="entry name" value="REQUIRED FOR MEIOTIC NUCLEAR DIVISION PROTEIN 1 HOMOLOG"/>
    <property type="match status" value="1"/>
</dbReference>
<organism evidence="7 8">
    <name type="scientific">Didymodactylos carnosus</name>
    <dbReference type="NCBI Taxonomy" id="1234261"/>
    <lineage>
        <taxon>Eukaryota</taxon>
        <taxon>Metazoa</taxon>
        <taxon>Spiralia</taxon>
        <taxon>Gnathifera</taxon>
        <taxon>Rotifera</taxon>
        <taxon>Eurotatoria</taxon>
        <taxon>Bdelloidea</taxon>
        <taxon>Philodinida</taxon>
        <taxon>Philodinidae</taxon>
        <taxon>Didymodactylos</taxon>
    </lineage>
</organism>
<evidence type="ECO:0000259" key="5">
    <source>
        <dbReference type="Pfam" id="PF05193"/>
    </source>
</evidence>
<dbReference type="Pfam" id="PF05193">
    <property type="entry name" value="Peptidase_M16_C"/>
    <property type="match status" value="1"/>
</dbReference>
<dbReference type="GO" id="GO:0005739">
    <property type="term" value="C:mitochondrion"/>
    <property type="evidence" value="ECO:0007669"/>
    <property type="project" value="UniProtKB-SubCell"/>
</dbReference>
<evidence type="ECO:0000313" key="6">
    <source>
        <dbReference type="EMBL" id="CAF0808915.1"/>
    </source>
</evidence>
<reference evidence="7" key="1">
    <citation type="submission" date="2021-02" db="EMBL/GenBank/DDBJ databases">
        <authorList>
            <person name="Nowell W R."/>
        </authorList>
    </citation>
    <scope>NUCLEOTIDE SEQUENCE</scope>
</reference>
<feature type="non-terminal residue" evidence="7">
    <location>
        <position position="1"/>
    </location>
</feature>
<dbReference type="FunFam" id="3.30.830.10:FF:000001">
    <property type="entry name" value="Mitochondrial-processing peptidase subunit beta, mitochondrial"/>
    <property type="match status" value="1"/>
</dbReference>
<gene>
    <name evidence="6" type="ORF">OVA965_LOCUS5044</name>
    <name evidence="7" type="ORF">TMI583_LOCUS5042</name>
</gene>
<dbReference type="PANTHER" id="PTHR16255:SF1">
    <property type="entry name" value="REQUIRED FOR MEIOTIC NUCLEAR DIVISION PROTEIN 1 HOMOLOG"/>
    <property type="match status" value="1"/>
</dbReference>
<dbReference type="Proteomes" id="UP000682733">
    <property type="component" value="Unassembled WGS sequence"/>
</dbReference>
<dbReference type="Proteomes" id="UP000677228">
    <property type="component" value="Unassembled WGS sequence"/>
</dbReference>
<evidence type="ECO:0000259" key="4">
    <source>
        <dbReference type="Pfam" id="PF02582"/>
    </source>
</evidence>
<evidence type="ECO:0000256" key="3">
    <source>
        <dbReference type="ARBA" id="ARBA00023128"/>
    </source>
</evidence>
<dbReference type="Pfam" id="PF02582">
    <property type="entry name" value="DUF155"/>
    <property type="match status" value="1"/>
</dbReference>
<evidence type="ECO:0000313" key="8">
    <source>
        <dbReference type="Proteomes" id="UP000682733"/>
    </source>
</evidence>